<dbReference type="PANTHER" id="PTHR43537">
    <property type="entry name" value="TRANSCRIPTIONAL REGULATOR, GNTR FAMILY"/>
    <property type="match status" value="1"/>
</dbReference>
<evidence type="ECO:0000259" key="4">
    <source>
        <dbReference type="PROSITE" id="PS50949"/>
    </source>
</evidence>
<dbReference type="CDD" id="cd07377">
    <property type="entry name" value="WHTH_GntR"/>
    <property type="match status" value="1"/>
</dbReference>
<dbReference type="InterPro" id="IPR008920">
    <property type="entry name" value="TF_FadR/GntR_C"/>
</dbReference>
<dbReference type="Pfam" id="PF00392">
    <property type="entry name" value="GntR"/>
    <property type="match status" value="1"/>
</dbReference>
<evidence type="ECO:0000256" key="2">
    <source>
        <dbReference type="ARBA" id="ARBA00023125"/>
    </source>
</evidence>
<dbReference type="GO" id="GO:0003677">
    <property type="term" value="F:DNA binding"/>
    <property type="evidence" value="ECO:0007669"/>
    <property type="project" value="UniProtKB-KW"/>
</dbReference>
<evidence type="ECO:0000256" key="3">
    <source>
        <dbReference type="ARBA" id="ARBA00023163"/>
    </source>
</evidence>
<organism evidence="5 6">
    <name type="scientific">Brachybacterium sacelli</name>
    <dbReference type="NCBI Taxonomy" id="173364"/>
    <lineage>
        <taxon>Bacteria</taxon>
        <taxon>Bacillati</taxon>
        <taxon>Actinomycetota</taxon>
        <taxon>Actinomycetes</taxon>
        <taxon>Micrococcales</taxon>
        <taxon>Dermabacteraceae</taxon>
        <taxon>Brachybacterium</taxon>
    </lineage>
</organism>
<dbReference type="EMBL" id="JAGIOD010000002">
    <property type="protein sequence ID" value="MBP2383095.1"/>
    <property type="molecule type" value="Genomic_DNA"/>
</dbReference>
<dbReference type="PRINTS" id="PR00035">
    <property type="entry name" value="HTHGNTR"/>
</dbReference>
<dbReference type="Proteomes" id="UP001519290">
    <property type="component" value="Unassembled WGS sequence"/>
</dbReference>
<dbReference type="InterPro" id="IPR011711">
    <property type="entry name" value="GntR_C"/>
</dbReference>
<dbReference type="PROSITE" id="PS50949">
    <property type="entry name" value="HTH_GNTR"/>
    <property type="match status" value="1"/>
</dbReference>
<dbReference type="Gene3D" id="1.10.10.10">
    <property type="entry name" value="Winged helix-like DNA-binding domain superfamily/Winged helix DNA-binding domain"/>
    <property type="match status" value="1"/>
</dbReference>
<feature type="domain" description="HTH gntR-type" evidence="4">
    <location>
        <begin position="8"/>
        <end position="75"/>
    </location>
</feature>
<sequence length="215" mass="23810">MTQEHHAPSAADRAYRQVRERILDGEILPGTMLGESGLATQLGMSRTPVRAALSRLQDEGWIVIYPKRGALVRGLGPREVTELAQTRVLLEIAGVEQAPSADRPRIADRLEEIIAAQRSALAARDLRPYVRLLLAFHRGFVEAGGNRVQLELYDRLADRHRFALSADGEKQLERGEVGIAEHELLVQHFRAADTAKFLSALRAHVSETGSPREAD</sequence>
<dbReference type="RefSeq" id="WP_209903684.1">
    <property type="nucleotide sequence ID" value="NZ_BAAAJW010000005.1"/>
</dbReference>
<evidence type="ECO:0000313" key="5">
    <source>
        <dbReference type="EMBL" id="MBP2383095.1"/>
    </source>
</evidence>
<proteinExistence type="predicted"/>
<dbReference type="PANTHER" id="PTHR43537:SF24">
    <property type="entry name" value="GLUCONATE OPERON TRANSCRIPTIONAL REPRESSOR"/>
    <property type="match status" value="1"/>
</dbReference>
<dbReference type="Pfam" id="PF07729">
    <property type="entry name" value="FCD"/>
    <property type="match status" value="1"/>
</dbReference>
<dbReference type="Gene3D" id="1.20.120.530">
    <property type="entry name" value="GntR ligand-binding domain-like"/>
    <property type="match status" value="1"/>
</dbReference>
<keyword evidence="2 5" id="KW-0238">DNA-binding</keyword>
<comment type="caution">
    <text evidence="5">The sequence shown here is derived from an EMBL/GenBank/DDBJ whole genome shotgun (WGS) entry which is preliminary data.</text>
</comment>
<protein>
    <submittedName>
        <fullName evidence="5">DNA-binding GntR family transcriptional regulator</fullName>
    </submittedName>
</protein>
<dbReference type="InterPro" id="IPR036390">
    <property type="entry name" value="WH_DNA-bd_sf"/>
</dbReference>
<name>A0ABS4X3R3_9MICO</name>
<keyword evidence="6" id="KW-1185">Reference proteome</keyword>
<dbReference type="SUPFAM" id="SSF48008">
    <property type="entry name" value="GntR ligand-binding domain-like"/>
    <property type="match status" value="1"/>
</dbReference>
<evidence type="ECO:0000313" key="6">
    <source>
        <dbReference type="Proteomes" id="UP001519290"/>
    </source>
</evidence>
<dbReference type="SUPFAM" id="SSF46785">
    <property type="entry name" value="Winged helix' DNA-binding domain"/>
    <property type="match status" value="1"/>
</dbReference>
<evidence type="ECO:0000256" key="1">
    <source>
        <dbReference type="ARBA" id="ARBA00023015"/>
    </source>
</evidence>
<dbReference type="SMART" id="SM00895">
    <property type="entry name" value="FCD"/>
    <property type="match status" value="1"/>
</dbReference>
<dbReference type="SMART" id="SM00345">
    <property type="entry name" value="HTH_GNTR"/>
    <property type="match status" value="1"/>
</dbReference>
<dbReference type="InterPro" id="IPR036388">
    <property type="entry name" value="WH-like_DNA-bd_sf"/>
</dbReference>
<reference evidence="5 6" key="1">
    <citation type="submission" date="2021-03" db="EMBL/GenBank/DDBJ databases">
        <title>Sequencing the genomes of 1000 actinobacteria strains.</title>
        <authorList>
            <person name="Klenk H.-P."/>
        </authorList>
    </citation>
    <scope>NUCLEOTIDE SEQUENCE [LARGE SCALE GENOMIC DNA]</scope>
    <source>
        <strain evidence="5 6">DSM 14566</strain>
    </source>
</reference>
<accession>A0ABS4X3R3</accession>
<keyword evidence="1" id="KW-0805">Transcription regulation</keyword>
<dbReference type="InterPro" id="IPR000524">
    <property type="entry name" value="Tscrpt_reg_HTH_GntR"/>
</dbReference>
<keyword evidence="3" id="KW-0804">Transcription</keyword>
<gene>
    <name evidence="5" type="ORF">JOF43_003084</name>
</gene>